<gene>
    <name evidence="1" type="ORF">A2Z42_03850</name>
</gene>
<name>A0A1G1WKD7_9BACT</name>
<reference evidence="1 2" key="1">
    <citation type="journal article" date="2016" name="Nat. Commun.">
        <title>Thousands of microbial genomes shed light on interconnected biogeochemical processes in an aquifer system.</title>
        <authorList>
            <person name="Anantharaman K."/>
            <person name="Brown C.T."/>
            <person name="Hug L.A."/>
            <person name="Sharon I."/>
            <person name="Castelle C.J."/>
            <person name="Probst A.J."/>
            <person name="Thomas B.C."/>
            <person name="Singh A."/>
            <person name="Wilkins M.J."/>
            <person name="Karaoz U."/>
            <person name="Brodie E.L."/>
            <person name="Williams K.H."/>
            <person name="Hubbard S.S."/>
            <person name="Banfield J.F."/>
        </authorList>
    </citation>
    <scope>NUCLEOTIDE SEQUENCE [LARGE SCALE GENOMIC DNA]</scope>
</reference>
<evidence type="ECO:0000313" key="1">
    <source>
        <dbReference type="EMBL" id="OGY28205.1"/>
    </source>
</evidence>
<dbReference type="Proteomes" id="UP000176645">
    <property type="component" value="Unassembled WGS sequence"/>
</dbReference>
<accession>A0A1G1WKD7</accession>
<dbReference type="EMBL" id="MHCU01000009">
    <property type="protein sequence ID" value="OGY28205.1"/>
    <property type="molecule type" value="Genomic_DNA"/>
</dbReference>
<evidence type="ECO:0000313" key="2">
    <source>
        <dbReference type="Proteomes" id="UP000176645"/>
    </source>
</evidence>
<organism evidence="1 2">
    <name type="scientific">Candidatus Woykebacteria bacterium RBG_19FT_COMBO_43_10</name>
    <dbReference type="NCBI Taxonomy" id="1802598"/>
    <lineage>
        <taxon>Bacteria</taxon>
        <taxon>Candidatus Woykeibacteriota</taxon>
    </lineage>
</organism>
<protein>
    <submittedName>
        <fullName evidence="1">Uncharacterized protein</fullName>
    </submittedName>
</protein>
<proteinExistence type="predicted"/>
<comment type="caution">
    <text evidence="1">The sequence shown here is derived from an EMBL/GenBank/DDBJ whole genome shotgun (WGS) entry which is preliminary data.</text>
</comment>
<sequence length="102" mass="11481">MADFLAIIDRGPNGEGGVLFYNLNTPYQEWKVFPSVEAAQNYVAEINALIERTQRVSHGGVVIDLSEFWSQPEIKSPGVSGDIYRNKVKARPQGTYPKQTFY</sequence>
<dbReference type="AlphaFoldDB" id="A0A1G1WKD7"/>